<dbReference type="Proteomes" id="UP000195062">
    <property type="component" value="Unassembled WGS sequence"/>
</dbReference>
<comment type="caution">
    <text evidence="2">The sequence shown here is derived from an EMBL/GenBank/DDBJ whole genome shotgun (WGS) entry which is preliminary data.</text>
</comment>
<dbReference type="InterPro" id="IPR000485">
    <property type="entry name" value="AsnC-type_HTH_dom"/>
</dbReference>
<dbReference type="EMBL" id="MDHH01000001">
    <property type="protein sequence ID" value="OUE04855.1"/>
    <property type="molecule type" value="Genomic_DNA"/>
</dbReference>
<proteinExistence type="predicted"/>
<name>A0A251XN13_CLAMM</name>
<organism evidence="2 3">
    <name type="scientific">Clavibacter michiganensis subsp. michiganensis</name>
    <dbReference type="NCBI Taxonomy" id="33013"/>
    <lineage>
        <taxon>Bacteria</taxon>
        <taxon>Bacillati</taxon>
        <taxon>Actinomycetota</taxon>
        <taxon>Actinomycetes</taxon>
        <taxon>Micrococcales</taxon>
        <taxon>Microbacteriaceae</taxon>
        <taxon>Clavibacter</taxon>
    </lineage>
</organism>
<dbReference type="AlphaFoldDB" id="A0A251XN13"/>
<dbReference type="InterPro" id="IPR036388">
    <property type="entry name" value="WH-like_DNA-bd_sf"/>
</dbReference>
<evidence type="ECO:0000313" key="2">
    <source>
        <dbReference type="EMBL" id="OUE04855.1"/>
    </source>
</evidence>
<evidence type="ECO:0000259" key="1">
    <source>
        <dbReference type="Pfam" id="PF13404"/>
    </source>
</evidence>
<gene>
    <name evidence="2" type="ORF">CMMCAS07_07895</name>
</gene>
<reference evidence="2 3" key="1">
    <citation type="submission" date="2016-08" db="EMBL/GenBank/DDBJ databases">
        <title>Genome sequence of Clavibacter michiganensis subsp. michiganensis strain CASJ007.</title>
        <authorList>
            <person name="Thapa S.P."/>
            <person name="Coaker G."/>
        </authorList>
    </citation>
    <scope>NUCLEOTIDE SEQUENCE [LARGE SCALE GENOMIC DNA]</scope>
    <source>
        <strain evidence="2">CASJ007</strain>
    </source>
</reference>
<dbReference type="RefSeq" id="WP_153259527.1">
    <property type="nucleotide sequence ID" value="NZ_CP053860.1"/>
</dbReference>
<sequence>MPTNPPLTLDATDHAIIAELQGDGRMRVAQLGRAVSAH</sequence>
<feature type="domain" description="HTH asnC-type" evidence="1">
    <location>
        <begin position="9"/>
        <end position="35"/>
    </location>
</feature>
<dbReference type="Gene3D" id="1.10.10.10">
    <property type="entry name" value="Winged helix-like DNA-binding domain superfamily/Winged helix DNA-binding domain"/>
    <property type="match status" value="1"/>
</dbReference>
<dbReference type="GO" id="GO:0043565">
    <property type="term" value="F:sequence-specific DNA binding"/>
    <property type="evidence" value="ECO:0007669"/>
    <property type="project" value="InterPro"/>
</dbReference>
<evidence type="ECO:0000313" key="3">
    <source>
        <dbReference type="Proteomes" id="UP000195062"/>
    </source>
</evidence>
<accession>A0A251XN13</accession>
<protein>
    <recommendedName>
        <fullName evidence="1">HTH asnC-type domain-containing protein</fullName>
    </recommendedName>
</protein>
<dbReference type="Pfam" id="PF13404">
    <property type="entry name" value="HTH_AsnC-type"/>
    <property type="match status" value="1"/>
</dbReference>
<keyword evidence="3" id="KW-1185">Reference proteome</keyword>